<dbReference type="Pfam" id="PF01433">
    <property type="entry name" value="Peptidase_M1"/>
    <property type="match status" value="1"/>
</dbReference>
<dbReference type="GO" id="GO:0005737">
    <property type="term" value="C:cytoplasm"/>
    <property type="evidence" value="ECO:0007669"/>
    <property type="project" value="TreeGrafter"/>
</dbReference>
<dbReference type="InterPro" id="IPR050344">
    <property type="entry name" value="Peptidase_M1_aminopeptidases"/>
</dbReference>
<dbReference type="WBParaSite" id="PSAMB.scaffold17449size1123.g37290.t1">
    <property type="protein sequence ID" value="PSAMB.scaffold17449size1123.g37290.t1"/>
    <property type="gene ID" value="PSAMB.scaffold17449size1123.g37290"/>
</dbReference>
<evidence type="ECO:0000313" key="2">
    <source>
        <dbReference type="Proteomes" id="UP000887566"/>
    </source>
</evidence>
<accession>A0A914VBA3</accession>
<dbReference type="InterPro" id="IPR027268">
    <property type="entry name" value="Peptidase_M4/M1_CTD_sf"/>
</dbReference>
<name>A0A914VBA3_9BILA</name>
<reference evidence="3" key="1">
    <citation type="submission" date="2022-11" db="UniProtKB">
        <authorList>
            <consortium name="WormBaseParasite"/>
        </authorList>
    </citation>
    <scope>IDENTIFICATION</scope>
</reference>
<dbReference type="Gene3D" id="1.10.390.10">
    <property type="entry name" value="Neutral Protease Domain 2"/>
    <property type="match status" value="1"/>
</dbReference>
<proteinExistence type="predicted"/>
<feature type="domain" description="Peptidase M1 membrane alanine aminopeptidase" evidence="1">
    <location>
        <begin position="1"/>
        <end position="101"/>
    </location>
</feature>
<dbReference type="GO" id="GO:0043171">
    <property type="term" value="P:peptide catabolic process"/>
    <property type="evidence" value="ECO:0007669"/>
    <property type="project" value="TreeGrafter"/>
</dbReference>
<dbReference type="GO" id="GO:0070006">
    <property type="term" value="F:metalloaminopeptidase activity"/>
    <property type="evidence" value="ECO:0007669"/>
    <property type="project" value="TreeGrafter"/>
</dbReference>
<dbReference type="Proteomes" id="UP000887566">
    <property type="component" value="Unplaced"/>
</dbReference>
<dbReference type="PANTHER" id="PTHR11533:SF21">
    <property type="entry name" value="AMINOPEPTIDASE"/>
    <property type="match status" value="1"/>
</dbReference>
<dbReference type="GO" id="GO:0005615">
    <property type="term" value="C:extracellular space"/>
    <property type="evidence" value="ECO:0007669"/>
    <property type="project" value="TreeGrafter"/>
</dbReference>
<evidence type="ECO:0000259" key="1">
    <source>
        <dbReference type="Pfam" id="PF01433"/>
    </source>
</evidence>
<dbReference type="SUPFAM" id="SSF55486">
    <property type="entry name" value="Metalloproteases ('zincins'), catalytic domain"/>
    <property type="match status" value="1"/>
</dbReference>
<dbReference type="PANTHER" id="PTHR11533">
    <property type="entry name" value="PROTEASE M1 ZINC METALLOPROTEASE"/>
    <property type="match status" value="1"/>
</dbReference>
<protein>
    <submittedName>
        <fullName evidence="3">Peptidase M1 membrane alanine aminopeptidase domain-containing protein</fullName>
    </submittedName>
</protein>
<keyword evidence="2" id="KW-1185">Reference proteome</keyword>
<dbReference type="GO" id="GO:0008270">
    <property type="term" value="F:zinc ion binding"/>
    <property type="evidence" value="ECO:0007669"/>
    <property type="project" value="InterPro"/>
</dbReference>
<organism evidence="2 3">
    <name type="scientific">Plectus sambesii</name>
    <dbReference type="NCBI Taxonomy" id="2011161"/>
    <lineage>
        <taxon>Eukaryota</taxon>
        <taxon>Metazoa</taxon>
        <taxon>Ecdysozoa</taxon>
        <taxon>Nematoda</taxon>
        <taxon>Chromadorea</taxon>
        <taxon>Plectida</taxon>
        <taxon>Plectina</taxon>
        <taxon>Plectoidea</taxon>
        <taxon>Plectidae</taxon>
        <taxon>Plectus</taxon>
    </lineage>
</organism>
<dbReference type="InterPro" id="IPR014782">
    <property type="entry name" value="Peptidase_M1_dom"/>
</dbReference>
<dbReference type="GO" id="GO:0042277">
    <property type="term" value="F:peptide binding"/>
    <property type="evidence" value="ECO:0007669"/>
    <property type="project" value="TreeGrafter"/>
</dbReference>
<dbReference type="AlphaFoldDB" id="A0A914VBA3"/>
<evidence type="ECO:0000313" key="3">
    <source>
        <dbReference type="WBParaSite" id="PSAMB.scaffold17449size1123.g37290.t1"/>
    </source>
</evidence>
<dbReference type="GO" id="GO:0006508">
    <property type="term" value="P:proteolysis"/>
    <property type="evidence" value="ECO:0007669"/>
    <property type="project" value="TreeGrafter"/>
</dbReference>
<dbReference type="GO" id="GO:0016020">
    <property type="term" value="C:membrane"/>
    <property type="evidence" value="ECO:0007669"/>
    <property type="project" value="TreeGrafter"/>
</dbReference>
<sequence>MDFIAAPSFPVGGMENWGIVVFHHNMLLDSSEYHDDAVDESEVTVEMVLEHYKISKIITHEIAHQWFGNLVSIGNWSELWLNEGFATYYVYEFLSKLQPELTDNEYY</sequence>